<keyword evidence="1" id="KW-0732">Signal</keyword>
<dbReference type="AlphaFoldDB" id="A0A9Q0V6S1"/>
<accession>A0A9Q0V6S1</accession>
<dbReference type="EMBL" id="JAPFFL010000002">
    <property type="protein sequence ID" value="KAJ6742743.1"/>
    <property type="molecule type" value="Genomic_DNA"/>
</dbReference>
<feature type="signal peptide" evidence="1">
    <location>
        <begin position="1"/>
        <end position="29"/>
    </location>
</feature>
<keyword evidence="3" id="KW-1185">Reference proteome</keyword>
<sequence>MPVSMCGFSCSPFLFHYLLFICQPELLKAFEKAIASLIYTLGEESYKDSTHLLRDNITLWTSDVQVGASLYLSLIVVNNSSARIGYGFSVSLQNMIDQYCG</sequence>
<evidence type="ECO:0000256" key="1">
    <source>
        <dbReference type="SAM" id="SignalP"/>
    </source>
</evidence>
<evidence type="ECO:0008006" key="4">
    <source>
        <dbReference type="Google" id="ProtNLM"/>
    </source>
</evidence>
<evidence type="ECO:0000313" key="2">
    <source>
        <dbReference type="EMBL" id="KAJ6742743.1"/>
    </source>
</evidence>
<evidence type="ECO:0000313" key="3">
    <source>
        <dbReference type="Proteomes" id="UP001151529"/>
    </source>
</evidence>
<dbReference type="SUPFAM" id="SSF48445">
    <property type="entry name" value="14-3-3 protein"/>
    <property type="match status" value="1"/>
</dbReference>
<dbReference type="Proteomes" id="UP001151529">
    <property type="component" value="Chromosome 6"/>
</dbReference>
<dbReference type="InterPro" id="IPR036815">
    <property type="entry name" value="14-3-3_dom_sf"/>
</dbReference>
<reference evidence="2" key="1">
    <citation type="submission" date="2022-11" db="EMBL/GenBank/DDBJ databases">
        <authorList>
            <person name="Hyden B.L."/>
            <person name="Feng K."/>
            <person name="Yates T."/>
            <person name="Jawdy S."/>
            <person name="Smart L.B."/>
            <person name="Muchero W."/>
        </authorList>
    </citation>
    <scope>NUCLEOTIDE SEQUENCE</scope>
    <source>
        <tissue evidence="2">Shoot tip</tissue>
    </source>
</reference>
<name>A0A9Q0V6S1_SALVM</name>
<feature type="chain" id="PRO_5040482746" description="Legume lectin domain-containing protein" evidence="1">
    <location>
        <begin position="30"/>
        <end position="101"/>
    </location>
</feature>
<organism evidence="2 3">
    <name type="scientific">Salix viminalis</name>
    <name type="common">Common osier</name>
    <name type="synonym">Basket willow</name>
    <dbReference type="NCBI Taxonomy" id="40686"/>
    <lineage>
        <taxon>Eukaryota</taxon>
        <taxon>Viridiplantae</taxon>
        <taxon>Streptophyta</taxon>
        <taxon>Embryophyta</taxon>
        <taxon>Tracheophyta</taxon>
        <taxon>Spermatophyta</taxon>
        <taxon>Magnoliopsida</taxon>
        <taxon>eudicotyledons</taxon>
        <taxon>Gunneridae</taxon>
        <taxon>Pentapetalae</taxon>
        <taxon>rosids</taxon>
        <taxon>fabids</taxon>
        <taxon>Malpighiales</taxon>
        <taxon>Salicaceae</taxon>
        <taxon>Saliceae</taxon>
        <taxon>Salix</taxon>
    </lineage>
</organism>
<protein>
    <recommendedName>
        <fullName evidence="4">Legume lectin domain-containing protein</fullName>
    </recommendedName>
</protein>
<dbReference type="Gene3D" id="1.20.190.20">
    <property type="entry name" value="14-3-3 domain"/>
    <property type="match status" value="1"/>
</dbReference>
<proteinExistence type="predicted"/>
<comment type="caution">
    <text evidence="2">The sequence shown here is derived from an EMBL/GenBank/DDBJ whole genome shotgun (WGS) entry which is preliminary data.</text>
</comment>
<reference evidence="2" key="2">
    <citation type="journal article" date="2023" name="Int. J. Mol. Sci.">
        <title>De Novo Assembly and Annotation of 11 Diverse Shrub Willow (Salix) Genomes Reveals Novel Gene Organization in Sex-Linked Regions.</title>
        <authorList>
            <person name="Hyden B."/>
            <person name="Feng K."/>
            <person name="Yates T.B."/>
            <person name="Jawdy S."/>
            <person name="Cereghino C."/>
            <person name="Smart L.B."/>
            <person name="Muchero W."/>
        </authorList>
    </citation>
    <scope>NUCLEOTIDE SEQUENCE [LARGE SCALE GENOMIC DNA]</scope>
    <source>
        <tissue evidence="2">Shoot tip</tissue>
    </source>
</reference>
<gene>
    <name evidence="2" type="ORF">OIU85_016792</name>
</gene>